<evidence type="ECO:0000313" key="3">
    <source>
        <dbReference type="Proteomes" id="UP000756921"/>
    </source>
</evidence>
<feature type="region of interest" description="Disordered" evidence="1">
    <location>
        <begin position="1"/>
        <end position="20"/>
    </location>
</feature>
<dbReference type="Proteomes" id="UP000756921">
    <property type="component" value="Unassembled WGS sequence"/>
</dbReference>
<organism evidence="2 3">
    <name type="scientific">Paraphaeosphaeria minitans</name>
    <dbReference type="NCBI Taxonomy" id="565426"/>
    <lineage>
        <taxon>Eukaryota</taxon>
        <taxon>Fungi</taxon>
        <taxon>Dikarya</taxon>
        <taxon>Ascomycota</taxon>
        <taxon>Pezizomycotina</taxon>
        <taxon>Dothideomycetes</taxon>
        <taxon>Pleosporomycetidae</taxon>
        <taxon>Pleosporales</taxon>
        <taxon>Massarineae</taxon>
        <taxon>Didymosphaeriaceae</taxon>
        <taxon>Paraphaeosphaeria</taxon>
    </lineage>
</organism>
<evidence type="ECO:0000313" key="2">
    <source>
        <dbReference type="EMBL" id="KAF9736510.1"/>
    </source>
</evidence>
<sequence length="152" mass="16723">MPLSLAQSRPAASRQPRATRKAMRLPCARLWLQGQWDCREQVSTRRRRFRVAGCSVPGLSPLSLDRPTRPSGALRIRAASEHYLIMYHVSIGQGGEPTTSRAQKASVAGDSGKLSTERMNGRRNARPVSRGGRWTRATSVHGEGLTQVMGEC</sequence>
<name>A0A9P6KRT9_9PLEO</name>
<comment type="caution">
    <text evidence="2">The sequence shown here is derived from an EMBL/GenBank/DDBJ whole genome shotgun (WGS) entry which is preliminary data.</text>
</comment>
<dbReference type="AlphaFoldDB" id="A0A9P6KRT9"/>
<feature type="region of interest" description="Disordered" evidence="1">
    <location>
        <begin position="95"/>
        <end position="132"/>
    </location>
</feature>
<proteinExistence type="predicted"/>
<accession>A0A9P6KRT9</accession>
<gene>
    <name evidence="2" type="ORF">PMIN01_04289</name>
</gene>
<dbReference type="EMBL" id="WJXW01000004">
    <property type="protein sequence ID" value="KAF9736510.1"/>
    <property type="molecule type" value="Genomic_DNA"/>
</dbReference>
<protein>
    <submittedName>
        <fullName evidence="2">Uncharacterized protein</fullName>
    </submittedName>
</protein>
<evidence type="ECO:0000256" key="1">
    <source>
        <dbReference type="SAM" id="MobiDB-lite"/>
    </source>
</evidence>
<keyword evidence="3" id="KW-1185">Reference proteome</keyword>
<reference evidence="2" key="1">
    <citation type="journal article" date="2020" name="Mol. Plant Microbe Interact.">
        <title>Genome Sequence of the Biocontrol Agent Coniothyrium minitans strain Conio (IMI 134523).</title>
        <authorList>
            <person name="Patel D."/>
            <person name="Shittu T.A."/>
            <person name="Baroncelli R."/>
            <person name="Muthumeenakshi S."/>
            <person name="Osborne T.H."/>
            <person name="Janganan T.K."/>
            <person name="Sreenivasaprasad S."/>
        </authorList>
    </citation>
    <scope>NUCLEOTIDE SEQUENCE</scope>
    <source>
        <strain evidence="2">Conio</strain>
    </source>
</reference>